<proteinExistence type="predicted"/>
<evidence type="ECO:0000313" key="1">
    <source>
        <dbReference type="EMBL" id="MBX57296.1"/>
    </source>
</evidence>
<sequence length="28" mass="3383">MIKDYFVRDSTTFLTSLVNYLRKPSRKC</sequence>
<dbReference type="EMBL" id="GGEC01076812">
    <property type="protein sequence ID" value="MBX57296.1"/>
    <property type="molecule type" value="Transcribed_RNA"/>
</dbReference>
<dbReference type="AlphaFoldDB" id="A0A2P2PRE2"/>
<accession>A0A2P2PRE2</accession>
<protein>
    <submittedName>
        <fullName evidence="1">Uncharacterized protein</fullName>
    </submittedName>
</protein>
<reference evidence="1" key="1">
    <citation type="submission" date="2018-02" db="EMBL/GenBank/DDBJ databases">
        <title>Rhizophora mucronata_Transcriptome.</title>
        <authorList>
            <person name="Meera S.P."/>
            <person name="Sreeshan A."/>
            <person name="Augustine A."/>
        </authorList>
    </citation>
    <scope>NUCLEOTIDE SEQUENCE</scope>
    <source>
        <tissue evidence="1">Leaf</tissue>
    </source>
</reference>
<organism evidence="1">
    <name type="scientific">Rhizophora mucronata</name>
    <name type="common">Asiatic mangrove</name>
    <dbReference type="NCBI Taxonomy" id="61149"/>
    <lineage>
        <taxon>Eukaryota</taxon>
        <taxon>Viridiplantae</taxon>
        <taxon>Streptophyta</taxon>
        <taxon>Embryophyta</taxon>
        <taxon>Tracheophyta</taxon>
        <taxon>Spermatophyta</taxon>
        <taxon>Magnoliopsida</taxon>
        <taxon>eudicotyledons</taxon>
        <taxon>Gunneridae</taxon>
        <taxon>Pentapetalae</taxon>
        <taxon>rosids</taxon>
        <taxon>fabids</taxon>
        <taxon>Malpighiales</taxon>
        <taxon>Rhizophoraceae</taxon>
        <taxon>Rhizophora</taxon>
    </lineage>
</organism>
<name>A0A2P2PRE2_RHIMU</name>